<evidence type="ECO:0000256" key="1">
    <source>
        <dbReference type="SAM" id="Phobius"/>
    </source>
</evidence>
<protein>
    <submittedName>
        <fullName evidence="2">Uncharacterized protein</fullName>
    </submittedName>
</protein>
<sequence>MGSNMQTGLLLVIGTILAAIGWLVLYPGDGDGAAATAQAILNDPTMSKIAVLMGYGGVIAVVTGLFFISRTMALAGGASAAYTSIAMVLFVALIASFMAGFGLEYGSAEAGSVAEGATLQGVAFAIGGAVGLVMGIALTLLGIGIAVEKNFHVIAAALLVVAGLCLVIGGFVDGDAGDVIEMIAWIGFMLGSLVVGGSNIKNSCH</sequence>
<feature type="transmembrane region" description="Helical" evidence="1">
    <location>
        <begin position="153"/>
        <end position="171"/>
    </location>
</feature>
<feature type="transmembrane region" description="Helical" evidence="1">
    <location>
        <begin position="80"/>
        <end position="103"/>
    </location>
</feature>
<keyword evidence="1" id="KW-0812">Transmembrane</keyword>
<feature type="transmembrane region" description="Helical" evidence="1">
    <location>
        <begin position="46"/>
        <end position="68"/>
    </location>
</feature>
<keyword evidence="1" id="KW-0472">Membrane</keyword>
<gene>
    <name evidence="2" type="ORF">METZ01_LOCUS223360</name>
</gene>
<accession>A0A382G5F2</accession>
<dbReference type="EMBL" id="UINC01053688">
    <property type="protein sequence ID" value="SVB70506.1"/>
    <property type="molecule type" value="Genomic_DNA"/>
</dbReference>
<keyword evidence="1" id="KW-1133">Transmembrane helix</keyword>
<evidence type="ECO:0000313" key="2">
    <source>
        <dbReference type="EMBL" id="SVB70506.1"/>
    </source>
</evidence>
<dbReference type="AlphaFoldDB" id="A0A382G5F2"/>
<proteinExistence type="predicted"/>
<feature type="transmembrane region" description="Helical" evidence="1">
    <location>
        <begin position="123"/>
        <end position="146"/>
    </location>
</feature>
<feature type="transmembrane region" description="Helical" evidence="1">
    <location>
        <begin position="183"/>
        <end position="200"/>
    </location>
</feature>
<organism evidence="2">
    <name type="scientific">marine metagenome</name>
    <dbReference type="NCBI Taxonomy" id="408172"/>
    <lineage>
        <taxon>unclassified sequences</taxon>
        <taxon>metagenomes</taxon>
        <taxon>ecological metagenomes</taxon>
    </lineage>
</organism>
<name>A0A382G5F2_9ZZZZ</name>
<feature type="transmembrane region" description="Helical" evidence="1">
    <location>
        <begin position="7"/>
        <end position="26"/>
    </location>
</feature>
<reference evidence="2" key="1">
    <citation type="submission" date="2018-05" db="EMBL/GenBank/DDBJ databases">
        <authorList>
            <person name="Lanie J.A."/>
            <person name="Ng W.-L."/>
            <person name="Kazmierczak K.M."/>
            <person name="Andrzejewski T.M."/>
            <person name="Davidsen T.M."/>
            <person name="Wayne K.J."/>
            <person name="Tettelin H."/>
            <person name="Glass J.I."/>
            <person name="Rusch D."/>
            <person name="Podicherti R."/>
            <person name="Tsui H.-C.T."/>
            <person name="Winkler M.E."/>
        </authorList>
    </citation>
    <scope>NUCLEOTIDE SEQUENCE</scope>
</reference>